<feature type="domain" description="AbiTii" evidence="1">
    <location>
        <begin position="18"/>
        <end position="194"/>
    </location>
</feature>
<accession>A0A0F9N5Z3</accession>
<protein>
    <recommendedName>
        <fullName evidence="1">AbiTii domain-containing protein</fullName>
    </recommendedName>
</protein>
<dbReference type="Pfam" id="PF18864">
    <property type="entry name" value="AbiTii"/>
    <property type="match status" value="1"/>
</dbReference>
<comment type="caution">
    <text evidence="2">The sequence shown here is derived from an EMBL/GenBank/DDBJ whole genome shotgun (WGS) entry which is preliminary data.</text>
</comment>
<dbReference type="AlphaFoldDB" id="A0A0F9N5Z3"/>
<gene>
    <name evidence="2" type="ORF">LCGC14_1376270</name>
</gene>
<sequence length="349" mass="40640">MFEKIPANKLALKEALILSEEIIKNVELNEIPLTNIALKTVRLARFMNDFQMAELLRHETSGYPSNLTGWVEQNLWKIAKDAGREYQREDYQDRVYTESIEQLEQELRITEIALKAASDPDFSYSFANPNQRINIPRGNSKERAELRNRNVIVSKRLASRRSLIYDYVINIYYQLKFSGISDDIFTRIRENVDKKISKILPISVKRFSAVYENLQSENPEDWSNAVHSCRRILKDLADVVYPPRENKITNVNGEEKTIHLGKEHFLNRILTFIQENSTSERFSDIVGSHLKYIEDRLKSVLKATNKGTHETIVSREEADRYVVFTYLLIGDIISLKKAKLKNIQSHKFL</sequence>
<reference evidence="2" key="1">
    <citation type="journal article" date="2015" name="Nature">
        <title>Complex archaea that bridge the gap between prokaryotes and eukaryotes.</title>
        <authorList>
            <person name="Spang A."/>
            <person name="Saw J.H."/>
            <person name="Jorgensen S.L."/>
            <person name="Zaremba-Niedzwiedzka K."/>
            <person name="Martijn J."/>
            <person name="Lind A.E."/>
            <person name="van Eijk R."/>
            <person name="Schleper C."/>
            <person name="Guy L."/>
            <person name="Ettema T.J."/>
        </authorList>
    </citation>
    <scope>NUCLEOTIDE SEQUENCE</scope>
</reference>
<evidence type="ECO:0000259" key="1">
    <source>
        <dbReference type="Pfam" id="PF18864"/>
    </source>
</evidence>
<evidence type="ECO:0000313" key="2">
    <source>
        <dbReference type="EMBL" id="KKM76822.1"/>
    </source>
</evidence>
<organism evidence="2">
    <name type="scientific">marine sediment metagenome</name>
    <dbReference type="NCBI Taxonomy" id="412755"/>
    <lineage>
        <taxon>unclassified sequences</taxon>
        <taxon>metagenomes</taxon>
        <taxon>ecological metagenomes</taxon>
    </lineage>
</organism>
<name>A0A0F9N5Z3_9ZZZZ</name>
<dbReference type="EMBL" id="LAZR01008740">
    <property type="protein sequence ID" value="KKM76822.1"/>
    <property type="molecule type" value="Genomic_DNA"/>
</dbReference>
<dbReference type="InterPro" id="IPR041304">
    <property type="entry name" value="AbiTii"/>
</dbReference>
<proteinExistence type="predicted"/>